<sequence>MNKEQYFFRTVIYTTQGENVLLVNASDPKASTILDPWLGIVVSLADGEHTIQELFDYVAASYQDNPPENLEDTLRSVIERLKENSVIHLDDNPVSLPYYLAIPANEQDPAKAKKLMKQDGFTAYH</sequence>
<name>A0A3B1B879_9ZZZZ</name>
<dbReference type="AlphaFoldDB" id="A0A3B1B879"/>
<dbReference type="EMBL" id="UOFX01000012">
    <property type="protein sequence ID" value="VAX06520.1"/>
    <property type="molecule type" value="Genomic_DNA"/>
</dbReference>
<evidence type="ECO:0000313" key="1">
    <source>
        <dbReference type="EMBL" id="VAX06520.1"/>
    </source>
</evidence>
<gene>
    <name evidence="1" type="ORF">MNBD_GAMMA26-250</name>
</gene>
<dbReference type="InterPro" id="IPR041881">
    <property type="entry name" value="PqqD_sf"/>
</dbReference>
<dbReference type="Gene3D" id="1.10.10.1150">
    <property type="entry name" value="Coenzyme PQQ synthesis protein D (PqqD)"/>
    <property type="match status" value="1"/>
</dbReference>
<proteinExistence type="predicted"/>
<accession>A0A3B1B879</accession>
<organism evidence="1">
    <name type="scientific">hydrothermal vent metagenome</name>
    <dbReference type="NCBI Taxonomy" id="652676"/>
    <lineage>
        <taxon>unclassified sequences</taxon>
        <taxon>metagenomes</taxon>
        <taxon>ecological metagenomes</taxon>
    </lineage>
</organism>
<protein>
    <submittedName>
        <fullName evidence="1">Uncharacterized protein</fullName>
    </submittedName>
</protein>
<reference evidence="1" key="1">
    <citation type="submission" date="2018-06" db="EMBL/GenBank/DDBJ databases">
        <authorList>
            <person name="Zhirakovskaya E."/>
        </authorList>
    </citation>
    <scope>NUCLEOTIDE SEQUENCE</scope>
</reference>